<evidence type="ECO:0000313" key="1">
    <source>
        <dbReference type="EMBL" id="TYH93821.1"/>
    </source>
</evidence>
<organism evidence="1 2">
    <name type="scientific">Gossypium tomentosum</name>
    <name type="common">Hawaiian cotton</name>
    <name type="synonym">Gossypium sandvicense</name>
    <dbReference type="NCBI Taxonomy" id="34277"/>
    <lineage>
        <taxon>Eukaryota</taxon>
        <taxon>Viridiplantae</taxon>
        <taxon>Streptophyta</taxon>
        <taxon>Embryophyta</taxon>
        <taxon>Tracheophyta</taxon>
        <taxon>Spermatophyta</taxon>
        <taxon>Magnoliopsida</taxon>
        <taxon>eudicotyledons</taxon>
        <taxon>Gunneridae</taxon>
        <taxon>Pentapetalae</taxon>
        <taxon>rosids</taxon>
        <taxon>malvids</taxon>
        <taxon>Malvales</taxon>
        <taxon>Malvaceae</taxon>
        <taxon>Malvoideae</taxon>
        <taxon>Gossypium</taxon>
    </lineage>
</organism>
<reference evidence="1 2" key="1">
    <citation type="submission" date="2019-07" db="EMBL/GenBank/DDBJ databases">
        <title>WGS assembly of Gossypium tomentosum.</title>
        <authorList>
            <person name="Chen Z.J."/>
            <person name="Sreedasyam A."/>
            <person name="Ando A."/>
            <person name="Song Q."/>
            <person name="De L."/>
            <person name="Hulse-Kemp A."/>
            <person name="Ding M."/>
            <person name="Ye W."/>
            <person name="Kirkbride R."/>
            <person name="Jenkins J."/>
            <person name="Plott C."/>
            <person name="Lovell J."/>
            <person name="Lin Y.-M."/>
            <person name="Vaughn R."/>
            <person name="Liu B."/>
            <person name="Li W."/>
            <person name="Simpson S."/>
            <person name="Scheffler B."/>
            <person name="Saski C."/>
            <person name="Grover C."/>
            <person name="Hu G."/>
            <person name="Conover J."/>
            <person name="Carlson J."/>
            <person name="Shu S."/>
            <person name="Boston L."/>
            <person name="Williams M."/>
            <person name="Peterson D."/>
            <person name="Mcgee K."/>
            <person name="Jones D."/>
            <person name="Wendel J."/>
            <person name="Stelly D."/>
            <person name="Grimwood J."/>
            <person name="Schmutz J."/>
        </authorList>
    </citation>
    <scope>NUCLEOTIDE SEQUENCE [LARGE SCALE GENOMIC DNA]</scope>
    <source>
        <strain evidence="1">7179.01</strain>
    </source>
</reference>
<dbReference type="AlphaFoldDB" id="A0A5D2MQL8"/>
<dbReference type="EMBL" id="CM017622">
    <property type="protein sequence ID" value="TYH93817.1"/>
    <property type="molecule type" value="Genomic_DNA"/>
</dbReference>
<accession>A0A5D2MQL8</accession>
<evidence type="ECO:0000313" key="2">
    <source>
        <dbReference type="Proteomes" id="UP000322667"/>
    </source>
</evidence>
<sequence>MPYYLTLVFFSSSSHTHTPQFLTANFKIPNPNKIALPSPLQHPTATTIVVHESGSHHRSAIIVYQSGSHHRSTHQSLSRFYSAQPAKGFHLFDFFRS</sequence>
<keyword evidence="2" id="KW-1185">Reference proteome</keyword>
<proteinExistence type="predicted"/>
<protein>
    <submittedName>
        <fullName evidence="1">Uncharacterized protein</fullName>
    </submittedName>
</protein>
<dbReference type="Proteomes" id="UP000322667">
    <property type="component" value="Chromosome A13"/>
</dbReference>
<dbReference type="EMBL" id="CM017622">
    <property type="protein sequence ID" value="TYH93821.1"/>
    <property type="molecule type" value="Genomic_DNA"/>
</dbReference>
<gene>
    <name evidence="1" type="ORF">ES332_A13G280200v1</name>
</gene>
<name>A0A5D2MQL8_GOSTO</name>